<evidence type="ECO:0000313" key="2">
    <source>
        <dbReference type="EMBL" id="KAL3802562.1"/>
    </source>
</evidence>
<feature type="region of interest" description="Disordered" evidence="1">
    <location>
        <begin position="293"/>
        <end position="325"/>
    </location>
</feature>
<feature type="region of interest" description="Disordered" evidence="1">
    <location>
        <begin position="363"/>
        <end position="397"/>
    </location>
</feature>
<feature type="compositionally biased region" description="Low complexity" evidence="1">
    <location>
        <begin position="293"/>
        <end position="315"/>
    </location>
</feature>
<gene>
    <name evidence="2" type="ORF">ACHAW5_010955</name>
</gene>
<reference evidence="2 3" key="1">
    <citation type="submission" date="2024-10" db="EMBL/GenBank/DDBJ databases">
        <title>Updated reference genomes for cyclostephanoid diatoms.</title>
        <authorList>
            <person name="Roberts W.R."/>
            <person name="Alverson A.J."/>
        </authorList>
    </citation>
    <scope>NUCLEOTIDE SEQUENCE [LARGE SCALE GENOMIC DNA]</scope>
    <source>
        <strain evidence="2 3">AJA276-08</strain>
    </source>
</reference>
<feature type="region of interest" description="Disordered" evidence="1">
    <location>
        <begin position="1"/>
        <end position="45"/>
    </location>
</feature>
<feature type="region of interest" description="Disordered" evidence="1">
    <location>
        <begin position="61"/>
        <end position="132"/>
    </location>
</feature>
<evidence type="ECO:0000256" key="1">
    <source>
        <dbReference type="SAM" id="MobiDB-lite"/>
    </source>
</evidence>
<feature type="compositionally biased region" description="Acidic residues" evidence="1">
    <location>
        <begin position="1"/>
        <end position="11"/>
    </location>
</feature>
<protein>
    <submittedName>
        <fullName evidence="2">Uncharacterized protein</fullName>
    </submittedName>
</protein>
<feature type="compositionally biased region" description="Acidic residues" evidence="1">
    <location>
        <begin position="98"/>
        <end position="110"/>
    </location>
</feature>
<dbReference type="Proteomes" id="UP001530315">
    <property type="component" value="Unassembled WGS sequence"/>
</dbReference>
<proteinExistence type="predicted"/>
<feature type="compositionally biased region" description="Low complexity" evidence="1">
    <location>
        <begin position="61"/>
        <end position="89"/>
    </location>
</feature>
<keyword evidence="3" id="KW-1185">Reference proteome</keyword>
<comment type="caution">
    <text evidence="2">The sequence shown here is derived from an EMBL/GenBank/DDBJ whole genome shotgun (WGS) entry which is preliminary data.</text>
</comment>
<feature type="compositionally biased region" description="Acidic residues" evidence="1">
    <location>
        <begin position="117"/>
        <end position="130"/>
    </location>
</feature>
<organism evidence="2 3">
    <name type="scientific">Stephanodiscus triporus</name>
    <dbReference type="NCBI Taxonomy" id="2934178"/>
    <lineage>
        <taxon>Eukaryota</taxon>
        <taxon>Sar</taxon>
        <taxon>Stramenopiles</taxon>
        <taxon>Ochrophyta</taxon>
        <taxon>Bacillariophyta</taxon>
        <taxon>Coscinodiscophyceae</taxon>
        <taxon>Thalassiosirophycidae</taxon>
        <taxon>Stephanodiscales</taxon>
        <taxon>Stephanodiscaceae</taxon>
        <taxon>Stephanodiscus</taxon>
    </lineage>
</organism>
<dbReference type="EMBL" id="JALLAZ020000144">
    <property type="protein sequence ID" value="KAL3802562.1"/>
    <property type="molecule type" value="Genomic_DNA"/>
</dbReference>
<accession>A0ABD3QQQ0</accession>
<sequence length="397" mass="43055">MVMTEEDEDVATVDVGVGGGGGASASVSASSSISPTPPFPPISQADLTTAASTLSNLASLVASGGSLSPPAAPSPSLLTPPASSSSAGPLKKRRKMEEEEEEEKEGEEEGEQRRDGVEDDATTVVDDDDTGVGGIVPFPSILHGLLTRGGEVNGEAPDDGNCDQAWGFQEVTTGVDRGSFRHELFVRETPELCKTMRMIPPHHPMILGTPTHSSLTFGEVGIRRFATPPTTPITSWRKSPVSSIFKPRRHGAQQNHHPSHLCVPMLGSATTESFADSSWVNSDGHRYQQLYHTQHQHPQQLYPQQQYQQQLYSPSYPQPPPTRSPRTIRFIDEQLESSSSSTTLPLSHLRVDDAVEITPNSVHSFDRKHLSPPSNNYKGTVSRRGRRPALISRHSSH</sequence>
<dbReference type="AlphaFoldDB" id="A0ABD3QQQ0"/>
<evidence type="ECO:0000313" key="3">
    <source>
        <dbReference type="Proteomes" id="UP001530315"/>
    </source>
</evidence>
<name>A0ABD3QQQ0_9STRA</name>